<comment type="similarity">
    <text evidence="1">Belongs to the AB hydrolase superfamily.</text>
</comment>
<dbReference type="GO" id="GO:0016787">
    <property type="term" value="F:hydrolase activity"/>
    <property type="evidence" value="ECO:0007669"/>
    <property type="project" value="UniProtKB-KW"/>
</dbReference>
<dbReference type="EMBL" id="JBHUIK010000008">
    <property type="protein sequence ID" value="MFD2216754.1"/>
    <property type="molecule type" value="Genomic_DNA"/>
</dbReference>
<evidence type="ECO:0000259" key="2">
    <source>
        <dbReference type="Pfam" id="PF00561"/>
    </source>
</evidence>
<organism evidence="3 4">
    <name type="scientific">Metabacillus endolithicus</name>
    <dbReference type="NCBI Taxonomy" id="1535204"/>
    <lineage>
        <taxon>Bacteria</taxon>
        <taxon>Bacillati</taxon>
        <taxon>Bacillota</taxon>
        <taxon>Bacilli</taxon>
        <taxon>Bacillales</taxon>
        <taxon>Bacillaceae</taxon>
        <taxon>Metabacillus</taxon>
    </lineage>
</organism>
<name>A0ABW5C6E7_9BACI</name>
<reference evidence="4" key="1">
    <citation type="journal article" date="2019" name="Int. J. Syst. Evol. Microbiol.">
        <title>The Global Catalogue of Microorganisms (GCM) 10K type strain sequencing project: providing services to taxonomists for standard genome sequencing and annotation.</title>
        <authorList>
            <consortium name="The Broad Institute Genomics Platform"/>
            <consortium name="The Broad Institute Genome Sequencing Center for Infectious Disease"/>
            <person name="Wu L."/>
            <person name="Ma J."/>
        </authorList>
    </citation>
    <scope>NUCLEOTIDE SEQUENCE [LARGE SCALE GENOMIC DNA]</scope>
    <source>
        <strain evidence="4">CGMCC 1.15474</strain>
    </source>
</reference>
<keyword evidence="4" id="KW-1185">Reference proteome</keyword>
<evidence type="ECO:0000256" key="1">
    <source>
        <dbReference type="ARBA" id="ARBA00008645"/>
    </source>
</evidence>
<dbReference type="RefSeq" id="WP_247339300.1">
    <property type="nucleotide sequence ID" value="NZ_CP095550.1"/>
</dbReference>
<dbReference type="InterPro" id="IPR000073">
    <property type="entry name" value="AB_hydrolase_1"/>
</dbReference>
<gene>
    <name evidence="3" type="ORF">ACFSKK_24045</name>
</gene>
<evidence type="ECO:0000313" key="3">
    <source>
        <dbReference type="EMBL" id="MFD2216754.1"/>
    </source>
</evidence>
<dbReference type="Gene3D" id="3.40.50.1820">
    <property type="entry name" value="alpha/beta hydrolase"/>
    <property type="match status" value="1"/>
</dbReference>
<dbReference type="PANTHER" id="PTHR43039">
    <property type="entry name" value="ESTERASE-RELATED"/>
    <property type="match status" value="1"/>
</dbReference>
<keyword evidence="3" id="KW-0378">Hydrolase</keyword>
<dbReference type="Pfam" id="PF00561">
    <property type="entry name" value="Abhydrolase_1"/>
    <property type="match status" value="1"/>
</dbReference>
<sequence length="271" mass="30653">MSTDALTRNNVTVKGKGKQRVIFAPGFGFDQKVWEAVSESFEDDFQVILFDYVGFGNSDLLAYTPKRYSSIYGYVEDLLAICNDMDLSDAIFVGHSVGGMIGMLASIQQPELFSNLVMIGPSPSFLNEAPEYNGGFDKEELDSLLNLLVKNYFEWTTTISETIMNGSEQTEMKMEIEDHFRKNHPNITYRFAEVCFFTDYREHLPNVSVPTYIIQSANDVFVPKEVTNYMKDKIPDCAVSYSTAIGHCPHISHPKEISHLIKSHLNTDGYM</sequence>
<proteinExistence type="inferred from homology"/>
<dbReference type="SUPFAM" id="SSF53474">
    <property type="entry name" value="alpha/beta-Hydrolases"/>
    <property type="match status" value="1"/>
</dbReference>
<dbReference type="Proteomes" id="UP001597318">
    <property type="component" value="Unassembled WGS sequence"/>
</dbReference>
<dbReference type="InterPro" id="IPR029058">
    <property type="entry name" value="AB_hydrolase_fold"/>
</dbReference>
<protein>
    <submittedName>
        <fullName evidence="3">Alpha/beta fold hydrolase</fullName>
    </submittedName>
</protein>
<comment type="caution">
    <text evidence="3">The sequence shown here is derived from an EMBL/GenBank/DDBJ whole genome shotgun (WGS) entry which is preliminary data.</text>
</comment>
<feature type="domain" description="AB hydrolase-1" evidence="2">
    <location>
        <begin position="20"/>
        <end position="253"/>
    </location>
</feature>
<accession>A0ABW5C6E7</accession>
<evidence type="ECO:0000313" key="4">
    <source>
        <dbReference type="Proteomes" id="UP001597318"/>
    </source>
</evidence>
<dbReference type="PRINTS" id="PR00111">
    <property type="entry name" value="ABHYDROLASE"/>
</dbReference>